<dbReference type="eggNOG" id="ENOG5033CBS">
    <property type="taxonomic scope" value="Bacteria"/>
</dbReference>
<dbReference type="InterPro" id="IPR051791">
    <property type="entry name" value="Pra-immunoreactive"/>
</dbReference>
<dbReference type="InterPro" id="IPR010432">
    <property type="entry name" value="RDD"/>
</dbReference>
<keyword evidence="3 6" id="KW-0812">Transmembrane</keyword>
<protein>
    <recommendedName>
        <fullName evidence="7">RDD domain-containing protein</fullName>
    </recommendedName>
</protein>
<dbReference type="PANTHER" id="PTHR36115">
    <property type="entry name" value="PROLINE-RICH ANTIGEN HOMOLOG-RELATED"/>
    <property type="match status" value="1"/>
</dbReference>
<dbReference type="Pfam" id="PF06271">
    <property type="entry name" value="RDD"/>
    <property type="match status" value="1"/>
</dbReference>
<evidence type="ECO:0000313" key="8">
    <source>
        <dbReference type="EMBL" id="EHQ90580.1"/>
    </source>
</evidence>
<dbReference type="STRING" id="768710.DesyoDRAFT_3576"/>
<evidence type="ECO:0000256" key="3">
    <source>
        <dbReference type="ARBA" id="ARBA00022692"/>
    </source>
</evidence>
<feature type="domain" description="RDD" evidence="7">
    <location>
        <begin position="81"/>
        <end position="270"/>
    </location>
</feature>
<keyword evidence="5 6" id="KW-0472">Membrane</keyword>
<sequence length="277" mass="30630">MKQSEYLRELKENLEGKLAPETVKDILADYESFFLAGREEGKTDDEISDGLGSPAFLAKSLLEGQAATENGLTVKPDKHIAHPGRRLCAYLIDAAIAFLPVLVLTSFLGSAIMSFYMFIFYPAPLSGASVFLSYAAYGEYKTTESYPVEVQVQPETNREIVREGGSNPERVQKDFPKPTAVKIAAAWFALAFYLLYSLVATLLFRGQTVGKKLLRLKVRRSDTGPVSSGSIFLRELLMKTVINSIPLVPLISLVTILYSEEHKTLHDMLADTIVVNV</sequence>
<evidence type="ECO:0000256" key="1">
    <source>
        <dbReference type="ARBA" id="ARBA00004651"/>
    </source>
</evidence>
<dbReference type="Pfam" id="PF22564">
    <property type="entry name" value="HAAS"/>
    <property type="match status" value="1"/>
</dbReference>
<dbReference type="GO" id="GO:0005886">
    <property type="term" value="C:plasma membrane"/>
    <property type="evidence" value="ECO:0007669"/>
    <property type="project" value="UniProtKB-SubCell"/>
</dbReference>
<evidence type="ECO:0000313" key="9">
    <source>
        <dbReference type="Proteomes" id="UP000005104"/>
    </source>
</evidence>
<dbReference type="Proteomes" id="UP000005104">
    <property type="component" value="Chromosome"/>
</dbReference>
<dbReference type="OrthoDB" id="9804829at2"/>
<dbReference type="PANTHER" id="PTHR36115:SF4">
    <property type="entry name" value="MEMBRANE PROTEIN"/>
    <property type="match status" value="1"/>
</dbReference>
<keyword evidence="9" id="KW-1185">Reference proteome</keyword>
<evidence type="ECO:0000256" key="6">
    <source>
        <dbReference type="SAM" id="Phobius"/>
    </source>
</evidence>
<organism evidence="8 9">
    <name type="scientific">Desulfosporosinus youngiae DSM 17734</name>
    <dbReference type="NCBI Taxonomy" id="768710"/>
    <lineage>
        <taxon>Bacteria</taxon>
        <taxon>Bacillati</taxon>
        <taxon>Bacillota</taxon>
        <taxon>Clostridia</taxon>
        <taxon>Eubacteriales</taxon>
        <taxon>Desulfitobacteriaceae</taxon>
        <taxon>Desulfosporosinus</taxon>
    </lineage>
</organism>
<dbReference type="RefSeq" id="WP_007785041.1">
    <property type="nucleotide sequence ID" value="NZ_CM001441.1"/>
</dbReference>
<dbReference type="EMBL" id="CM001441">
    <property type="protein sequence ID" value="EHQ90580.1"/>
    <property type="molecule type" value="Genomic_DNA"/>
</dbReference>
<reference evidence="8 9" key="1">
    <citation type="submission" date="2011-11" db="EMBL/GenBank/DDBJ databases">
        <title>The Noncontiguous Finished genome of Desulfosporosinus youngiae DSM 17734.</title>
        <authorList>
            <consortium name="US DOE Joint Genome Institute (JGI-PGF)"/>
            <person name="Lucas S."/>
            <person name="Han J."/>
            <person name="Lapidus A."/>
            <person name="Cheng J.-F."/>
            <person name="Goodwin L."/>
            <person name="Pitluck S."/>
            <person name="Peters L."/>
            <person name="Ovchinnikova G."/>
            <person name="Lu M."/>
            <person name="Land M.L."/>
            <person name="Hauser L."/>
            <person name="Pester M."/>
            <person name="Spring S."/>
            <person name="Ollivier B."/>
            <person name="Rattei T."/>
            <person name="Klenk H.-P."/>
            <person name="Wagner M."/>
            <person name="Loy A."/>
            <person name="Woyke T.J."/>
        </authorList>
    </citation>
    <scope>NUCLEOTIDE SEQUENCE [LARGE SCALE GENOMIC DNA]</scope>
    <source>
        <strain evidence="8 9">DSM 17734</strain>
    </source>
</reference>
<dbReference type="AlphaFoldDB" id="H5Y5J3"/>
<feature type="transmembrane region" description="Helical" evidence="6">
    <location>
        <begin position="87"/>
        <end position="109"/>
    </location>
</feature>
<keyword evidence="2" id="KW-1003">Cell membrane</keyword>
<evidence type="ECO:0000256" key="5">
    <source>
        <dbReference type="ARBA" id="ARBA00023136"/>
    </source>
</evidence>
<proteinExistence type="predicted"/>
<comment type="subcellular location">
    <subcellularLocation>
        <location evidence="1">Cell membrane</location>
        <topology evidence="1">Multi-pass membrane protein</topology>
    </subcellularLocation>
</comment>
<dbReference type="HOGENOM" id="CLU_1003747_0_0_9"/>
<accession>H5Y5J3</accession>
<evidence type="ECO:0000256" key="2">
    <source>
        <dbReference type="ARBA" id="ARBA00022475"/>
    </source>
</evidence>
<gene>
    <name evidence="8" type="ORF">DesyoDRAFT_3576</name>
</gene>
<keyword evidence="4 6" id="KW-1133">Transmembrane helix</keyword>
<name>H5Y5J3_9FIRM</name>
<feature type="transmembrane region" description="Helical" evidence="6">
    <location>
        <begin position="183"/>
        <end position="204"/>
    </location>
</feature>
<evidence type="ECO:0000259" key="7">
    <source>
        <dbReference type="Pfam" id="PF06271"/>
    </source>
</evidence>
<evidence type="ECO:0000256" key="4">
    <source>
        <dbReference type="ARBA" id="ARBA00022989"/>
    </source>
</evidence>
<feature type="transmembrane region" description="Helical" evidence="6">
    <location>
        <begin position="236"/>
        <end position="258"/>
    </location>
</feature>